<dbReference type="Proteomes" id="UP000054024">
    <property type="component" value="Unassembled WGS sequence"/>
</dbReference>
<dbReference type="GO" id="GO:0003677">
    <property type="term" value="F:DNA binding"/>
    <property type="evidence" value="ECO:0007669"/>
    <property type="project" value="UniProtKB-KW"/>
</dbReference>
<proteinExistence type="predicted"/>
<protein>
    <submittedName>
        <fullName evidence="4">MerR family transcriptional regulator</fullName>
    </submittedName>
</protein>
<dbReference type="SMART" id="SM00422">
    <property type="entry name" value="HTH_MERR"/>
    <property type="match status" value="1"/>
</dbReference>
<dbReference type="PROSITE" id="PS50937">
    <property type="entry name" value="HTH_MERR_2"/>
    <property type="match status" value="1"/>
</dbReference>
<evidence type="ECO:0000259" key="3">
    <source>
        <dbReference type="PROSITE" id="PS50937"/>
    </source>
</evidence>
<feature type="domain" description="HTH merR-type" evidence="3">
    <location>
        <begin position="1"/>
        <end position="68"/>
    </location>
</feature>
<name>A0A117NYX0_9ACTN</name>
<dbReference type="SUPFAM" id="SSF46955">
    <property type="entry name" value="Putative DNA-binding domain"/>
    <property type="match status" value="1"/>
</dbReference>
<dbReference type="EMBL" id="LMWJ01000025">
    <property type="protein sequence ID" value="KUM69958.1"/>
    <property type="molecule type" value="Genomic_DNA"/>
</dbReference>
<evidence type="ECO:0000313" key="4">
    <source>
        <dbReference type="EMBL" id="KUM69958.1"/>
    </source>
</evidence>
<reference evidence="4 5" key="1">
    <citation type="submission" date="2015-10" db="EMBL/GenBank/DDBJ databases">
        <title>Draft genome sequence of Streptomyces curacoi DSM 40107, type strain for the species Streptomyces curacoi.</title>
        <authorList>
            <person name="Ruckert C."/>
            <person name="Winkler A."/>
            <person name="Kalinowski J."/>
            <person name="Kampfer P."/>
            <person name="Glaeser S."/>
        </authorList>
    </citation>
    <scope>NUCLEOTIDE SEQUENCE [LARGE SCALE GENOMIC DNA]</scope>
    <source>
        <strain evidence="4 5">DSM 40107</strain>
    </source>
</reference>
<dbReference type="InterPro" id="IPR009061">
    <property type="entry name" value="DNA-bd_dom_put_sf"/>
</dbReference>
<dbReference type="RefSeq" id="WP_062155680.1">
    <property type="nucleotide sequence ID" value="NZ_KQ947993.1"/>
</dbReference>
<dbReference type="STRING" id="146536.AQI70_30450"/>
<dbReference type="InterPro" id="IPR000551">
    <property type="entry name" value="MerR-type_HTH_dom"/>
</dbReference>
<gene>
    <name evidence="4" type="ORF">AQI70_30450</name>
</gene>
<feature type="region of interest" description="Disordered" evidence="2">
    <location>
        <begin position="112"/>
        <end position="131"/>
    </location>
</feature>
<dbReference type="OrthoDB" id="3824912at2"/>
<organism evidence="4 5">
    <name type="scientific">Streptomyces curacoi</name>
    <dbReference type="NCBI Taxonomy" id="146536"/>
    <lineage>
        <taxon>Bacteria</taxon>
        <taxon>Bacillati</taxon>
        <taxon>Actinomycetota</taxon>
        <taxon>Actinomycetes</taxon>
        <taxon>Kitasatosporales</taxon>
        <taxon>Streptomycetaceae</taxon>
        <taxon>Streptomyces</taxon>
    </lineage>
</organism>
<dbReference type="PANTHER" id="PTHR30204:SF93">
    <property type="entry name" value="HTH MERR-TYPE DOMAIN-CONTAINING PROTEIN"/>
    <property type="match status" value="1"/>
</dbReference>
<evidence type="ECO:0000313" key="5">
    <source>
        <dbReference type="Proteomes" id="UP000054024"/>
    </source>
</evidence>
<dbReference type="InterPro" id="IPR047057">
    <property type="entry name" value="MerR_fam"/>
</dbReference>
<accession>A0A117NYX0</accession>
<evidence type="ECO:0000256" key="1">
    <source>
        <dbReference type="ARBA" id="ARBA00023125"/>
    </source>
</evidence>
<dbReference type="AlphaFoldDB" id="A0A117NYX0"/>
<dbReference type="Pfam" id="PF13411">
    <property type="entry name" value="MerR_1"/>
    <property type="match status" value="1"/>
</dbReference>
<keyword evidence="1" id="KW-0238">DNA-binding</keyword>
<keyword evidence="5" id="KW-1185">Reference proteome</keyword>
<dbReference type="Gene3D" id="1.10.1660.10">
    <property type="match status" value="1"/>
</dbReference>
<dbReference type="GO" id="GO:0003700">
    <property type="term" value="F:DNA-binding transcription factor activity"/>
    <property type="evidence" value="ECO:0007669"/>
    <property type="project" value="InterPro"/>
</dbReference>
<dbReference type="PANTHER" id="PTHR30204">
    <property type="entry name" value="REDOX-CYCLING DRUG-SENSING TRANSCRIPTIONAL ACTIVATOR SOXR"/>
    <property type="match status" value="1"/>
</dbReference>
<comment type="caution">
    <text evidence="4">The sequence shown here is derived from an EMBL/GenBank/DDBJ whole genome shotgun (WGS) entry which is preliminary data.</text>
</comment>
<evidence type="ECO:0000256" key="2">
    <source>
        <dbReference type="SAM" id="MobiDB-lite"/>
    </source>
</evidence>
<sequence>MLIGELSRRTGVHPHQLRYYEDQKLLTPARGANGYREYGADAVVTVVQIRRLLDAGLSTRDIAYLLPCATGTTPELEPCPELLDALRERLRGLDEQIDTLSRTRRALRRYIATTEQQTGPGQAPTPSARDA</sequence>
<dbReference type="CDD" id="cd01282">
    <property type="entry name" value="HTH_MerR-like_sg3"/>
    <property type="match status" value="1"/>
</dbReference>